<proteinExistence type="predicted"/>
<sequence>MKASQSQKLKQASDAGFDFLGNLPDLVKVKILALLPFKEAVRTSTLSKCWRHTWFSMPSLVIYEDEIGFQTLSEFITFVYRLLSSHAHSMAKLKLVFRHRYNYERPDIKEDLVKWINTILEKHVHELVLDSGYYSTIEIPDCLFSLPDLEVLNLKCFELNVPKHIDGFKMVHSLKLDTVNITGIEIEGLVLSCPLLKYFLIRTKYLGLNDLAIRSPSLLELDIDADFKDLYLETPKLVTLSASIISTFVTCDIYNEPVYDDDEEYDFPSKYENNISRLFASS</sequence>
<dbReference type="AlphaFoldDB" id="A0AAV8GC31"/>
<organism evidence="2 3">
    <name type="scientific">Rhynchospora pubera</name>
    <dbReference type="NCBI Taxonomy" id="906938"/>
    <lineage>
        <taxon>Eukaryota</taxon>
        <taxon>Viridiplantae</taxon>
        <taxon>Streptophyta</taxon>
        <taxon>Embryophyta</taxon>
        <taxon>Tracheophyta</taxon>
        <taxon>Spermatophyta</taxon>
        <taxon>Magnoliopsida</taxon>
        <taxon>Liliopsida</taxon>
        <taxon>Poales</taxon>
        <taxon>Cyperaceae</taxon>
        <taxon>Cyperoideae</taxon>
        <taxon>Rhynchosporeae</taxon>
        <taxon>Rhynchospora</taxon>
    </lineage>
</organism>
<protein>
    <submittedName>
        <fullName evidence="2">FBD-associated F-box protein</fullName>
    </submittedName>
</protein>
<evidence type="ECO:0000259" key="1">
    <source>
        <dbReference type="SMART" id="SM00256"/>
    </source>
</evidence>
<dbReference type="InterPro" id="IPR055411">
    <property type="entry name" value="LRR_FXL15/At3g58940/PEG3-like"/>
</dbReference>
<dbReference type="EMBL" id="JAMFTS010000002">
    <property type="protein sequence ID" value="KAJ4800846.1"/>
    <property type="molecule type" value="Genomic_DNA"/>
</dbReference>
<dbReference type="Pfam" id="PF00646">
    <property type="entry name" value="F-box"/>
    <property type="match status" value="1"/>
</dbReference>
<evidence type="ECO:0000313" key="3">
    <source>
        <dbReference type="Proteomes" id="UP001140206"/>
    </source>
</evidence>
<gene>
    <name evidence="2" type="ORF">LUZ62_052092</name>
</gene>
<dbReference type="InterPro" id="IPR032675">
    <property type="entry name" value="LRR_dom_sf"/>
</dbReference>
<name>A0AAV8GC31_9POAL</name>
<dbReference type="PANTHER" id="PTHR31639">
    <property type="entry name" value="F-BOX PROTEIN-LIKE"/>
    <property type="match status" value="1"/>
</dbReference>
<evidence type="ECO:0000313" key="2">
    <source>
        <dbReference type="EMBL" id="KAJ4800846.1"/>
    </source>
</evidence>
<keyword evidence="3" id="KW-1185">Reference proteome</keyword>
<comment type="caution">
    <text evidence="2">The sequence shown here is derived from an EMBL/GenBank/DDBJ whole genome shotgun (WGS) entry which is preliminary data.</text>
</comment>
<dbReference type="PANTHER" id="PTHR31639:SF285">
    <property type="entry name" value="OS01G0730200 PROTEIN"/>
    <property type="match status" value="1"/>
</dbReference>
<dbReference type="Gene3D" id="3.80.10.10">
    <property type="entry name" value="Ribonuclease Inhibitor"/>
    <property type="match status" value="1"/>
</dbReference>
<dbReference type="InterPro" id="IPR001810">
    <property type="entry name" value="F-box_dom"/>
</dbReference>
<accession>A0AAV8GC31</accession>
<reference evidence="2" key="1">
    <citation type="submission" date="2022-08" db="EMBL/GenBank/DDBJ databases">
        <authorList>
            <person name="Marques A."/>
        </authorList>
    </citation>
    <scope>NUCLEOTIDE SEQUENCE</scope>
    <source>
        <strain evidence="2">RhyPub2mFocal</strain>
        <tissue evidence="2">Leaves</tissue>
    </source>
</reference>
<dbReference type="SUPFAM" id="SSF81383">
    <property type="entry name" value="F-box domain"/>
    <property type="match status" value="1"/>
</dbReference>
<dbReference type="InterPro" id="IPR036047">
    <property type="entry name" value="F-box-like_dom_sf"/>
</dbReference>
<feature type="domain" description="F-box" evidence="1">
    <location>
        <begin position="23"/>
        <end position="63"/>
    </location>
</feature>
<dbReference type="SUPFAM" id="SSF52047">
    <property type="entry name" value="RNI-like"/>
    <property type="match status" value="1"/>
</dbReference>
<dbReference type="Proteomes" id="UP001140206">
    <property type="component" value="Chromosome 2"/>
</dbReference>
<dbReference type="Pfam" id="PF24758">
    <property type="entry name" value="LRR_At5g56370"/>
    <property type="match status" value="1"/>
</dbReference>
<dbReference type="SMART" id="SM00256">
    <property type="entry name" value="FBOX"/>
    <property type="match status" value="1"/>
</dbReference>